<evidence type="ECO:0000256" key="2">
    <source>
        <dbReference type="ARBA" id="ARBA00022692"/>
    </source>
</evidence>
<dbReference type="AlphaFoldDB" id="A0A4Y8TUT9"/>
<feature type="transmembrane region" description="Helical" evidence="5">
    <location>
        <begin position="30"/>
        <end position="47"/>
    </location>
</feature>
<dbReference type="Proteomes" id="UP000297638">
    <property type="component" value="Unassembled WGS sequence"/>
</dbReference>
<keyword evidence="4 5" id="KW-0472">Membrane</keyword>
<feature type="transmembrane region" description="Helical" evidence="5">
    <location>
        <begin position="7"/>
        <end position="24"/>
    </location>
</feature>
<feature type="transmembrane region" description="Helical" evidence="5">
    <location>
        <begin position="231"/>
        <end position="250"/>
    </location>
</feature>
<reference evidence="6 7" key="1">
    <citation type="submission" date="2019-03" db="EMBL/GenBank/DDBJ databases">
        <title>Glutamicibacter sp. LJH19 genome.</title>
        <authorList>
            <person name="Sinai Borker S."/>
            <person name="Kumar R."/>
        </authorList>
    </citation>
    <scope>NUCLEOTIDE SEQUENCE [LARGE SCALE GENOMIC DNA]</scope>
    <source>
        <strain evidence="6 7">LJH19</strain>
    </source>
</reference>
<evidence type="ECO:0000256" key="4">
    <source>
        <dbReference type="ARBA" id="ARBA00023136"/>
    </source>
</evidence>
<proteinExistence type="predicted"/>
<gene>
    <name evidence="6" type="ORF">EXY26_02400</name>
</gene>
<dbReference type="EMBL" id="SPDS01000001">
    <property type="protein sequence ID" value="TFH55940.1"/>
    <property type="molecule type" value="Genomic_DNA"/>
</dbReference>
<comment type="caution">
    <text evidence="6">The sequence shown here is derived from an EMBL/GenBank/DDBJ whole genome shotgun (WGS) entry which is preliminary data.</text>
</comment>
<evidence type="ECO:0000256" key="3">
    <source>
        <dbReference type="ARBA" id="ARBA00022989"/>
    </source>
</evidence>
<sequence>MKRRIAELHPFTVLCLAVLTVSVATAASRWWLSCAVIVLCLAIGAVAGKTRKLAALSGAIMLPTLLSLLMIHGLASQDSSAVIAAWGPVSLTLGGVEIAMALALRTAVLVVAGLLCGLLIDKHQLVAAIDLSPAPPQAGYLLASTLFLLPQMMEKQHAIGQAQALRKAGTGRGLAGWLQRLRLRSVPLVLSSVQDAHDRSVHLAARGFPARGEHSRLRLVADSQIQRGVRWVALLCSVLVPVAILVPLGGAS</sequence>
<feature type="transmembrane region" description="Helical" evidence="5">
    <location>
        <begin position="54"/>
        <end position="75"/>
    </location>
</feature>
<name>A0A4Y8TUT9_9MICC</name>
<protein>
    <submittedName>
        <fullName evidence="6">ABC transporter permease</fullName>
    </submittedName>
</protein>
<dbReference type="RefSeq" id="WP_134779235.1">
    <property type="nucleotide sequence ID" value="NZ_SPDS01000001.1"/>
</dbReference>
<feature type="transmembrane region" description="Helical" evidence="5">
    <location>
        <begin position="95"/>
        <end position="120"/>
    </location>
</feature>
<evidence type="ECO:0000256" key="5">
    <source>
        <dbReference type="SAM" id="Phobius"/>
    </source>
</evidence>
<keyword evidence="3 5" id="KW-1133">Transmembrane helix</keyword>
<evidence type="ECO:0000313" key="6">
    <source>
        <dbReference type="EMBL" id="TFH55940.1"/>
    </source>
</evidence>
<comment type="subcellular location">
    <subcellularLocation>
        <location evidence="1">Membrane</location>
        <topology evidence="1">Multi-pass membrane protein</topology>
    </subcellularLocation>
</comment>
<dbReference type="InterPro" id="IPR003339">
    <property type="entry name" value="ABC/ECF_trnsptr_transmembrane"/>
</dbReference>
<organism evidence="6 7">
    <name type="scientific">Glutamicibacter arilaitensis</name>
    <dbReference type="NCBI Taxonomy" id="256701"/>
    <lineage>
        <taxon>Bacteria</taxon>
        <taxon>Bacillati</taxon>
        <taxon>Actinomycetota</taxon>
        <taxon>Actinomycetes</taxon>
        <taxon>Micrococcales</taxon>
        <taxon>Micrococcaceae</taxon>
        <taxon>Glutamicibacter</taxon>
    </lineage>
</organism>
<dbReference type="GO" id="GO:0005886">
    <property type="term" value="C:plasma membrane"/>
    <property type="evidence" value="ECO:0007669"/>
    <property type="project" value="UniProtKB-ARBA"/>
</dbReference>
<evidence type="ECO:0000256" key="1">
    <source>
        <dbReference type="ARBA" id="ARBA00004141"/>
    </source>
</evidence>
<dbReference type="Pfam" id="PF02361">
    <property type="entry name" value="CbiQ"/>
    <property type="match status" value="1"/>
</dbReference>
<accession>A0A4Y8TUT9</accession>
<evidence type="ECO:0000313" key="7">
    <source>
        <dbReference type="Proteomes" id="UP000297638"/>
    </source>
</evidence>
<keyword evidence="2 5" id="KW-0812">Transmembrane</keyword>
<dbReference type="CDD" id="cd16914">
    <property type="entry name" value="EcfT"/>
    <property type="match status" value="1"/>
</dbReference>